<dbReference type="GO" id="GO:0005737">
    <property type="term" value="C:cytoplasm"/>
    <property type="evidence" value="ECO:0007669"/>
    <property type="project" value="TreeGrafter"/>
</dbReference>
<evidence type="ECO:0000313" key="5">
    <source>
        <dbReference type="Proteomes" id="UP000449547"/>
    </source>
</evidence>
<reference evidence="4 5" key="1">
    <citation type="submission" date="2019-07" db="EMBL/GenBank/DDBJ databases">
        <title>Genome assembly of two rare yeast pathogens: Diutina rugosa and Trichomonascus ciferrii.</title>
        <authorList>
            <person name="Mixao V."/>
            <person name="Saus E."/>
            <person name="Hansen A."/>
            <person name="Lass-Flor C."/>
            <person name="Gabaldon T."/>
        </authorList>
    </citation>
    <scope>NUCLEOTIDE SEQUENCE [LARGE SCALE GENOMIC DNA]</scope>
    <source>
        <strain evidence="4 5">CBS 613</strain>
    </source>
</reference>
<dbReference type="InterPro" id="IPR001478">
    <property type="entry name" value="PDZ"/>
</dbReference>
<dbReference type="GeneID" id="54779405"/>
<accession>A0A642UWP3</accession>
<dbReference type="PANTHER" id="PTHR12651:SF1">
    <property type="entry name" value="26S PROTEASOME NON-ATPASE REGULATORY SUBUNIT 9"/>
    <property type="match status" value="1"/>
</dbReference>
<dbReference type="SUPFAM" id="SSF50156">
    <property type="entry name" value="PDZ domain-like"/>
    <property type="match status" value="1"/>
</dbReference>
<dbReference type="AlphaFoldDB" id="A0A642UWP3"/>
<organism evidence="4 5">
    <name type="scientific">Diutina rugosa</name>
    <name type="common">Yeast</name>
    <name type="synonym">Candida rugosa</name>
    <dbReference type="NCBI Taxonomy" id="5481"/>
    <lineage>
        <taxon>Eukaryota</taxon>
        <taxon>Fungi</taxon>
        <taxon>Dikarya</taxon>
        <taxon>Ascomycota</taxon>
        <taxon>Saccharomycotina</taxon>
        <taxon>Pichiomycetes</taxon>
        <taxon>Debaryomycetaceae</taxon>
        <taxon>Diutina</taxon>
    </lineage>
</organism>
<protein>
    <recommendedName>
        <fullName evidence="2">Probable 26S proteasome regulatory subunit p27</fullName>
    </recommendedName>
</protein>
<dbReference type="Pfam" id="PF18265">
    <property type="entry name" value="Nas2_N"/>
    <property type="match status" value="1"/>
</dbReference>
<proteinExistence type="predicted"/>
<dbReference type="FunFam" id="2.30.42.10:FF:000107">
    <property type="entry name" value="26S proteasome non-ATPase regulatory subunit 9"/>
    <property type="match status" value="1"/>
</dbReference>
<evidence type="ECO:0000256" key="1">
    <source>
        <dbReference type="ARBA" id="ARBA00023186"/>
    </source>
</evidence>
<dbReference type="Pfam" id="PF13180">
    <property type="entry name" value="PDZ_2"/>
    <property type="match status" value="1"/>
</dbReference>
<dbReference type="SMART" id="SM00228">
    <property type="entry name" value="PDZ"/>
    <property type="match status" value="1"/>
</dbReference>
<keyword evidence="5" id="KW-1185">Reference proteome</keyword>
<dbReference type="GO" id="GO:0005634">
    <property type="term" value="C:nucleus"/>
    <property type="evidence" value="ECO:0007669"/>
    <property type="project" value="TreeGrafter"/>
</dbReference>
<dbReference type="Proteomes" id="UP000449547">
    <property type="component" value="Unassembled WGS sequence"/>
</dbReference>
<dbReference type="RefSeq" id="XP_034014419.1">
    <property type="nucleotide sequence ID" value="XM_034159035.1"/>
</dbReference>
<dbReference type="Gene3D" id="6.10.140.1710">
    <property type="match status" value="1"/>
</dbReference>
<dbReference type="VEuPathDB" id="FungiDB:DIURU_000752"/>
<feature type="domain" description="PDZ" evidence="3">
    <location>
        <begin position="140"/>
        <end position="209"/>
    </location>
</feature>
<gene>
    <name evidence="4" type="ORF">DIURU_000752</name>
</gene>
<dbReference type="InterPro" id="IPR040815">
    <property type="entry name" value="Nas2_N"/>
</dbReference>
<dbReference type="EMBL" id="SWFT01000027">
    <property type="protein sequence ID" value="KAA8907068.1"/>
    <property type="molecule type" value="Genomic_DNA"/>
</dbReference>
<dbReference type="GO" id="GO:0070682">
    <property type="term" value="P:proteasome regulatory particle assembly"/>
    <property type="evidence" value="ECO:0007669"/>
    <property type="project" value="InterPro"/>
</dbReference>
<sequence length="234" mass="26144">MADDDGETKFRGLMKSLNLDESQLPTYPINFGDFTIEELAPIKRSIEDQLGLLFDLLHNQYHADMDSNLTVNGFPRSDIDVMNVRLLRVKIIRLRNDNKALLKVMETKLEQAFAQHKSDAMAIDDDEPVMVEHSDAAPSPKKAIEYTIPFARVTEVAPEGPAYASGLRDDDEIVVFDGDIHAANHDKLQALVKRVAPGRKVSVVVQRGSDRVDLTLTPNKWQGRGILGCRVLPL</sequence>
<dbReference type="OrthoDB" id="72325at2759"/>
<dbReference type="InterPro" id="IPR036034">
    <property type="entry name" value="PDZ_sf"/>
</dbReference>
<evidence type="ECO:0000313" key="4">
    <source>
        <dbReference type="EMBL" id="KAA8907068.1"/>
    </source>
</evidence>
<comment type="caution">
    <text evidence="4">The sequence shown here is derived from an EMBL/GenBank/DDBJ whole genome shotgun (WGS) entry which is preliminary data.</text>
</comment>
<evidence type="ECO:0000259" key="3">
    <source>
        <dbReference type="SMART" id="SM00228"/>
    </source>
</evidence>
<dbReference type="OMA" id="MLDIESK"/>
<evidence type="ECO:0000256" key="2">
    <source>
        <dbReference type="ARBA" id="ARBA00068021"/>
    </source>
</evidence>
<keyword evidence="1" id="KW-0143">Chaperone</keyword>
<dbReference type="PANTHER" id="PTHR12651">
    <property type="entry name" value="26S PROTEASOME NON-ATPASE REGULATORY SUBUNIT 9"/>
    <property type="match status" value="1"/>
</dbReference>
<dbReference type="InterPro" id="IPR035269">
    <property type="entry name" value="PSMD9"/>
</dbReference>
<dbReference type="Gene3D" id="2.30.42.10">
    <property type="match status" value="1"/>
</dbReference>
<name>A0A642UWP3_DIURU</name>